<dbReference type="EMBL" id="AQHN01000005">
    <property type="protein sequence ID" value="ENN89524.1"/>
    <property type="molecule type" value="Genomic_DNA"/>
</dbReference>
<name>N6UAE4_9HYPH</name>
<comment type="caution">
    <text evidence="1">The sequence shown here is derived from an EMBL/GenBank/DDBJ whole genome shotgun (WGS) entry which is preliminary data.</text>
</comment>
<reference evidence="1 2" key="1">
    <citation type="journal article" date="2012" name="BMC Genomics">
        <title>Genomic basis of broad host range and environmental adaptability of Rhizobium tropici CIAT 899 and Rhizobium sp. PRF 81 which are used in inoculants for common bean (Phaseolus vulgaris L.).</title>
        <authorList>
            <person name="Ormeno-Orrillo E."/>
            <person name="Menna P."/>
            <person name="Almeida L.G."/>
            <person name="Ollero F.J."/>
            <person name="Nicolas M.F."/>
            <person name="Pains Rodrigues E."/>
            <person name="Shigueyoshi Nakatani A."/>
            <person name="Silva Batista J.S."/>
            <person name="Oliveira Chueire L.M."/>
            <person name="Souza R.C."/>
            <person name="Ribeiro Vasconcelos A.T."/>
            <person name="Megias M."/>
            <person name="Hungria M."/>
            <person name="Martinez-Romero E."/>
        </authorList>
    </citation>
    <scope>NUCLEOTIDE SEQUENCE [LARGE SCALE GENOMIC DNA]</scope>
    <source>
        <strain evidence="1 2">PRF 81</strain>
    </source>
</reference>
<dbReference type="AlphaFoldDB" id="N6UAE4"/>
<keyword evidence="2" id="KW-1185">Reference proteome</keyword>
<gene>
    <name evidence="1" type="ORF">RHSP_83141</name>
</gene>
<proteinExistence type="predicted"/>
<dbReference type="Proteomes" id="UP000012429">
    <property type="component" value="Unassembled WGS sequence"/>
</dbReference>
<evidence type="ECO:0000313" key="2">
    <source>
        <dbReference type="Proteomes" id="UP000012429"/>
    </source>
</evidence>
<protein>
    <submittedName>
        <fullName evidence="1">Uncharacterized protein</fullName>
    </submittedName>
</protein>
<sequence length="93" mass="10536">MFEELAPEGPHRSGQWLELLDILNTSELVEAKYGLGSLLDIDHPFVAYCVKSKYIDSEMVEAAERFKASELTASKLGDFVPGLERHEGRRLRK</sequence>
<evidence type="ECO:0000313" key="1">
    <source>
        <dbReference type="EMBL" id="ENN89524.1"/>
    </source>
</evidence>
<organism evidence="1 2">
    <name type="scientific">Rhizobium freirei PRF 81</name>
    <dbReference type="NCBI Taxonomy" id="363754"/>
    <lineage>
        <taxon>Bacteria</taxon>
        <taxon>Pseudomonadati</taxon>
        <taxon>Pseudomonadota</taxon>
        <taxon>Alphaproteobacteria</taxon>
        <taxon>Hyphomicrobiales</taxon>
        <taxon>Rhizobiaceae</taxon>
        <taxon>Rhizobium/Agrobacterium group</taxon>
        <taxon>Rhizobium</taxon>
    </lineage>
</organism>
<dbReference type="PATRIC" id="fig|363754.4.peg.286"/>
<accession>N6UAE4</accession>